<dbReference type="EMBL" id="JBJUIK010000008">
    <property type="protein sequence ID" value="KAL3520403.1"/>
    <property type="molecule type" value="Genomic_DNA"/>
</dbReference>
<reference evidence="1 2" key="1">
    <citation type="submission" date="2024-11" db="EMBL/GenBank/DDBJ databases">
        <title>A near-complete genome assembly of Cinchona calisaya.</title>
        <authorList>
            <person name="Lian D.C."/>
            <person name="Zhao X.W."/>
            <person name="Wei L."/>
        </authorList>
    </citation>
    <scope>NUCLEOTIDE SEQUENCE [LARGE SCALE GENOMIC DNA]</scope>
    <source>
        <tissue evidence="1">Nenye</tissue>
    </source>
</reference>
<dbReference type="AlphaFoldDB" id="A0ABD2ZN13"/>
<gene>
    <name evidence="1" type="ORF">ACH5RR_018552</name>
</gene>
<comment type="caution">
    <text evidence="1">The sequence shown here is derived from an EMBL/GenBank/DDBJ whole genome shotgun (WGS) entry which is preliminary data.</text>
</comment>
<organism evidence="1 2">
    <name type="scientific">Cinchona calisaya</name>
    <dbReference type="NCBI Taxonomy" id="153742"/>
    <lineage>
        <taxon>Eukaryota</taxon>
        <taxon>Viridiplantae</taxon>
        <taxon>Streptophyta</taxon>
        <taxon>Embryophyta</taxon>
        <taxon>Tracheophyta</taxon>
        <taxon>Spermatophyta</taxon>
        <taxon>Magnoliopsida</taxon>
        <taxon>eudicotyledons</taxon>
        <taxon>Gunneridae</taxon>
        <taxon>Pentapetalae</taxon>
        <taxon>asterids</taxon>
        <taxon>lamiids</taxon>
        <taxon>Gentianales</taxon>
        <taxon>Rubiaceae</taxon>
        <taxon>Cinchonoideae</taxon>
        <taxon>Cinchoneae</taxon>
        <taxon>Cinchona</taxon>
    </lineage>
</organism>
<evidence type="ECO:0000313" key="2">
    <source>
        <dbReference type="Proteomes" id="UP001630127"/>
    </source>
</evidence>
<keyword evidence="2" id="KW-1185">Reference proteome</keyword>
<dbReference type="Proteomes" id="UP001630127">
    <property type="component" value="Unassembled WGS sequence"/>
</dbReference>
<name>A0ABD2ZN13_9GENT</name>
<sequence>MSSSQFSTSKCTTHFPDRMCECKMGKCLILVTRTATKNYGLHYYAFDMYGWCDMCANALDTVTADDSIQPIAMDAFHAEMHEDLCKLRVISVQSLQKLRI</sequence>
<protein>
    <submittedName>
        <fullName evidence="1">Uncharacterized protein</fullName>
    </submittedName>
</protein>
<accession>A0ABD2ZN13</accession>
<proteinExistence type="predicted"/>
<evidence type="ECO:0000313" key="1">
    <source>
        <dbReference type="EMBL" id="KAL3520403.1"/>
    </source>
</evidence>